<dbReference type="EMBL" id="CAQJ01000040">
    <property type="protein sequence ID" value="CCQ90663.1"/>
    <property type="molecule type" value="Genomic_DNA"/>
</dbReference>
<organism evidence="2 3">
    <name type="scientific">Nitrospina gracilis (strain 3/211)</name>
    <dbReference type="NCBI Taxonomy" id="1266370"/>
    <lineage>
        <taxon>Bacteria</taxon>
        <taxon>Pseudomonadati</taxon>
        <taxon>Nitrospinota/Tectimicrobiota group</taxon>
        <taxon>Nitrospinota</taxon>
        <taxon>Nitrospinia</taxon>
        <taxon>Nitrospinales</taxon>
        <taxon>Nitrospinaceae</taxon>
        <taxon>Nitrospina</taxon>
    </lineage>
</organism>
<feature type="region of interest" description="Disordered" evidence="1">
    <location>
        <begin position="1677"/>
        <end position="1705"/>
    </location>
</feature>
<dbReference type="Gene3D" id="2.160.20.160">
    <property type="match status" value="1"/>
</dbReference>
<comment type="caution">
    <text evidence="2">The sequence shown here is derived from an EMBL/GenBank/DDBJ whole genome shotgun (WGS) entry which is preliminary data.</text>
</comment>
<sequence>MEQLEAKVIPFTVFGNGNGDQLFVQSLTERMYFQGGTGDDLVKLNVDATTLAPLATNGVQSEITLDGGENSDTYQLGLIGGATDSLIHVFDSGLAGTDVLEVTGTENPDLFLLRAAAAESGLAFIALMNTDPNVERINYNTNLEVITIDSLAGEDEFYIDDTRAAITINSGADNDFFQVGQLYKSRRTPELAGVAEEDVFATIETTRGFLSNGISNDMTINAGDNEDEIIVFHNLAVLTVNGEAGDDTILVQAFALVGSQEDKRERTDVSGGADADFIAYAVNAPVNIDGGDGFDTVIVVGTEFGDDFVITENGVFGAGLNVNFTNVEKLEVNGAEGDDRFFVQSTGENFTTSIVGDRGSDTFFVNGETPANGVISNDLKGHSGIITHSVESTLPGSEYDGAKVVGVSSNVADNDEPAIIINQSDGQSKVVEGGVADTYTVILSRPPRPATKIKVTALPPEGLVFVNDLGNELRNETTGAPIGAELIFDDTNWNVEQEVRFKAIADGAEEGNHTAAIQHKVSTIGISTGPVFEEQKIFVPVPVFVDVPIFKKIHLPFIGTINFFVGFETQFSHFNNVSVGNELVQVGTENVETAESDAFTGVIESATGLKSDPVPATPTLTDLEGGFPTAATDPTRPDGLRGAFVTIIDDPANPDAVGQTRLILSNTATTLTLDQAWDSLPSDQARYEIGQFSGLVIPTVEVAISDADVASLVVTETQRETIVSEGASSGWDIIQVALSQSLGAAEVVTVNLDGHGQLEFRDAVTDAVITSLTFNSGGPATVQEFKVLAVDDGVTEGFHRADLTLTAVSNQPGSDFNGVEHTLVADIGDDEFAGVLVKQTNGSTDVVEGGDDPAFGGQGTDSYTVVLTKELAVGEVVTVAVTAQPTRTSRTGTTPHPDSVRAFEVEVEVSLDGITWAESVDVVFDDDNPWDVEQTVFVRAVDDSRVDGGDSKVFAPILDLANNIKGPLFIVGGFGEDRSGLFEREPIMLPGETNFKESMGDVLAATEADEFNPATLTLDPTDPDVLDFLGRTAETVTANDFLELTVEITRGEGKNKIRIIEAAEFDLDGNVVLTLNKAWDIPFTEPGVPTALSEFTLSDTNPNFLVDEATQTDLLFFKDTDNPTNFEESAFASGQLFFDDSFGFTGHRITGLGMGGDRNIGGALQPGGVTFQQLEEVEIVLGSGNNQFTIEDTHAGATTLKTGDGADVVNVKSINGHTFVNTGEDSDTVNVTNDGQTLEDLLGLLTLSGDIPQAETVHFANGSPAQGSVPAVDAIQHLNIDATGGTFTLSLGGESTVALAHDASEGDVQAALESLSTIGAGNVEVTKAGSFYRISFINAMGGQVVDLLAVNDFNLTNGLGTHDILNIDDSGYADPTTALLTQTTLTGLSTVQTNEVQTLVVDATAGTFRLSFDGEETADLAHTITASDLEEALENLAGIGDGNVAVTQNDDVYVIRFQGDLTNTNVSDIIVSLNNLEITTETYPDTFETVVGDASVHTRVSGDAANAVNDMQQLTVNATGGTYTLSLLGRTTGPIAYDASAEVVRKALQVLVADDESEEFKTDVTVDKFGRTYLIGFQGKLNELNGRPGVELLVVDGSGLTDGEADVATRMDGINYYGFETLNLSLGSNNDILNVQGTSPGSNGFAAAGGIAVTNIDLGAGNEQIFVSSNADLDFGSATPSSSSPATWTTSKARSISTPATDATA</sequence>
<name>M1YYB6_NITG3</name>
<protein>
    <submittedName>
        <fullName evidence="2">Uncharacterized protein</fullName>
    </submittedName>
</protein>
<accession>M1YYB6</accession>
<keyword evidence="3" id="KW-1185">Reference proteome</keyword>
<gene>
    <name evidence="2" type="ORF">NITGR_360001</name>
</gene>
<dbReference type="HOGENOM" id="CLU_240752_0_0_0"/>
<feature type="compositionally biased region" description="Polar residues" evidence="1">
    <location>
        <begin position="1692"/>
        <end position="1705"/>
    </location>
</feature>
<evidence type="ECO:0000256" key="1">
    <source>
        <dbReference type="SAM" id="MobiDB-lite"/>
    </source>
</evidence>
<reference evidence="2 3" key="1">
    <citation type="journal article" date="2013" name="Front. Microbiol.">
        <title>The genome of Nitrospina gracilis illuminates the metabolism and evolution of the major marine nitrite oxidizer.</title>
        <authorList>
            <person name="Luecker S."/>
            <person name="Nowka B."/>
            <person name="Rattei T."/>
            <person name="Spieck E."/>
            <person name="and Daims H."/>
        </authorList>
    </citation>
    <scope>NUCLEOTIDE SEQUENCE [LARGE SCALE GENOMIC DNA]</scope>
    <source>
        <strain evidence="2 3">3/211</strain>
    </source>
</reference>
<evidence type="ECO:0000313" key="2">
    <source>
        <dbReference type="EMBL" id="CCQ90663.1"/>
    </source>
</evidence>
<dbReference type="STRING" id="1266370.NITGR_360001"/>
<dbReference type="Proteomes" id="UP000011704">
    <property type="component" value="Unassembled WGS sequence"/>
</dbReference>
<proteinExistence type="predicted"/>
<feature type="compositionally biased region" description="Low complexity" evidence="1">
    <location>
        <begin position="1677"/>
        <end position="1691"/>
    </location>
</feature>
<dbReference type="InParanoid" id="M1YYB6"/>
<evidence type="ECO:0000313" key="3">
    <source>
        <dbReference type="Proteomes" id="UP000011704"/>
    </source>
</evidence>